<reference evidence="1 2" key="1">
    <citation type="submission" date="2021-05" db="EMBL/GenBank/DDBJ databases">
        <authorList>
            <person name="Zhang Z.D."/>
            <person name="Osman G."/>
        </authorList>
    </citation>
    <scope>NUCLEOTIDE SEQUENCE [LARGE SCALE GENOMIC DNA]</scope>
    <source>
        <strain evidence="1 2">KCTC 32217</strain>
    </source>
</reference>
<dbReference type="RefSeq" id="WP_213944506.1">
    <property type="nucleotide sequence ID" value="NZ_JAHCMY010000002.1"/>
</dbReference>
<keyword evidence="2" id="KW-1185">Reference proteome</keyword>
<evidence type="ECO:0000313" key="1">
    <source>
        <dbReference type="EMBL" id="MBS9523620.1"/>
    </source>
</evidence>
<dbReference type="AlphaFoldDB" id="A0AAP2CJA3"/>
<dbReference type="Proteomes" id="UP001319104">
    <property type="component" value="Unassembled WGS sequence"/>
</dbReference>
<organism evidence="1 2">
    <name type="scientific">Litoribacter ruber</name>
    <dbReference type="NCBI Taxonomy" id="702568"/>
    <lineage>
        <taxon>Bacteria</taxon>
        <taxon>Pseudomonadati</taxon>
        <taxon>Bacteroidota</taxon>
        <taxon>Cytophagia</taxon>
        <taxon>Cytophagales</taxon>
        <taxon>Cyclobacteriaceae</taxon>
        <taxon>Litoribacter</taxon>
    </lineage>
</organism>
<dbReference type="EMBL" id="JAHCMY010000002">
    <property type="protein sequence ID" value="MBS9523620.1"/>
    <property type="molecule type" value="Genomic_DNA"/>
</dbReference>
<proteinExistence type="predicted"/>
<accession>A0AAP2CJA3</accession>
<protein>
    <submittedName>
        <fullName evidence="1">Uncharacterized protein</fullName>
    </submittedName>
</protein>
<gene>
    <name evidence="1" type="ORF">KI659_06270</name>
</gene>
<evidence type="ECO:0000313" key="2">
    <source>
        <dbReference type="Proteomes" id="UP001319104"/>
    </source>
</evidence>
<comment type="caution">
    <text evidence="1">The sequence shown here is derived from an EMBL/GenBank/DDBJ whole genome shotgun (WGS) entry which is preliminary data.</text>
</comment>
<name>A0AAP2CJA3_9BACT</name>
<sequence>MSLFVQDLFIFLTHYYSLIIFFENMIRNTFISMQKGFLTLMSAALLFSCSNVETFEASDLKEAQEAIAVKFNTTDANLRVGTGYNACGTPMIRDLIVGQSQSVGKVAVFNDNEKFYVTVSITESNWFIHKIHGLFGQAETDFLADPRGKQKKGIINPAPGQFPIKESITPDYTDANQEYTFELEIGEKLIKAGEFDIAVHAELIHVTKFNEEMTEALEYKKESAWGQGRRFNPEGVGNWSMYMSYEIQPCDVACTDTWFRSVTRNNNGEGILDFESDKFELMDGSNVVGQAVYQRSRTNTGPGDAIYKVDVTFTVLDPAYSFDEWGAFYSSSAILELERDDFDDIRMTETGGTVTFTNITGSSYYLGLYAKITGKCK</sequence>